<organism evidence="3 4">
    <name type="scientific">Roseateles amylovorans</name>
    <dbReference type="NCBI Taxonomy" id="2978473"/>
    <lineage>
        <taxon>Bacteria</taxon>
        <taxon>Pseudomonadati</taxon>
        <taxon>Pseudomonadota</taxon>
        <taxon>Betaproteobacteria</taxon>
        <taxon>Burkholderiales</taxon>
        <taxon>Sphaerotilaceae</taxon>
        <taxon>Roseateles</taxon>
    </lineage>
</organism>
<evidence type="ECO:0000313" key="3">
    <source>
        <dbReference type="EMBL" id="UXH79748.1"/>
    </source>
</evidence>
<dbReference type="RefSeq" id="WP_261759568.1">
    <property type="nucleotide sequence ID" value="NZ_CP104562.2"/>
</dbReference>
<protein>
    <recommendedName>
        <fullName evidence="5">SPOR domain-containing protein</fullName>
    </recommendedName>
</protein>
<dbReference type="EMBL" id="CP104562">
    <property type="protein sequence ID" value="UXH79748.1"/>
    <property type="molecule type" value="Genomic_DNA"/>
</dbReference>
<feature type="region of interest" description="Disordered" evidence="1">
    <location>
        <begin position="1"/>
        <end position="30"/>
    </location>
</feature>
<evidence type="ECO:0008006" key="5">
    <source>
        <dbReference type="Google" id="ProtNLM"/>
    </source>
</evidence>
<reference evidence="3" key="1">
    <citation type="submission" date="2022-10" db="EMBL/GenBank/DDBJ databases">
        <title>Characterization and whole genome sequencing of a new Roseateles species, isolated from fresh water.</title>
        <authorList>
            <person name="Guliayeva D.Y."/>
            <person name="Akhremchuk A.E."/>
            <person name="Sikolenko M.A."/>
            <person name="Valentovich L.N."/>
            <person name="Sidarenka A.V."/>
        </authorList>
    </citation>
    <scope>NUCLEOTIDE SEQUENCE</scope>
    <source>
        <strain evidence="3">BIM B-1768</strain>
    </source>
</reference>
<sequence>MDETSSPSPEPTPAPTATATPAAPATPWEGPTPDVVAWTLVNWHNRHPLARRIGIADVHTVGAVALPFMAQPLPKEPSLEGGTADIPPPPAKRRFPWQRKGAVSGPRRVWNEAFIPGLTPDQVAALALNHGFTSAPDDLPMRRVDIANSELESGATTQSGAWPMELILLSAAIDAGPARTRVLIGRRDKVVGKRALDPIRLALAGGFALLLLVLLIWALWPASHAKDDAAHAADTAASAASASASTPLAAASPASAPGPAASATTPVAASEASASAPELEASAASTPLTGITAASSPAASAPPVTSSAAASSPEAASAPGIRSIRPSLQSSAERTRLQEQAAKEPPQPPGKSSPSASAPTSTAGSATEAEQRLNVDDAGLGQLMKRAAPGGKLVALVSLPQKTRPEAEAQLAKMKELISQTLRGSAVPNGEVFQTKEGWRAAVWPFASREEAQLINATLLARGMRARAVDF</sequence>
<keyword evidence="4" id="KW-1185">Reference proteome</keyword>
<feature type="compositionally biased region" description="Low complexity" evidence="1">
    <location>
        <begin position="249"/>
        <end position="319"/>
    </location>
</feature>
<feature type="compositionally biased region" description="Low complexity" evidence="1">
    <location>
        <begin position="15"/>
        <end position="30"/>
    </location>
</feature>
<evidence type="ECO:0000256" key="1">
    <source>
        <dbReference type="SAM" id="MobiDB-lite"/>
    </source>
</evidence>
<feature type="region of interest" description="Disordered" evidence="1">
    <location>
        <begin position="249"/>
        <end position="373"/>
    </location>
</feature>
<feature type="transmembrane region" description="Helical" evidence="2">
    <location>
        <begin position="201"/>
        <end position="220"/>
    </location>
</feature>
<dbReference type="Proteomes" id="UP001064933">
    <property type="component" value="Chromosome"/>
</dbReference>
<evidence type="ECO:0000256" key="2">
    <source>
        <dbReference type="SAM" id="Phobius"/>
    </source>
</evidence>
<name>A0ABY6B5Z4_9BURK</name>
<accession>A0ABY6B5Z4</accession>
<keyword evidence="2" id="KW-1133">Transmembrane helix</keyword>
<gene>
    <name evidence="3" type="ORF">N4261_07530</name>
</gene>
<proteinExistence type="predicted"/>
<keyword evidence="2" id="KW-0472">Membrane</keyword>
<evidence type="ECO:0000313" key="4">
    <source>
        <dbReference type="Proteomes" id="UP001064933"/>
    </source>
</evidence>
<keyword evidence="2" id="KW-0812">Transmembrane</keyword>
<feature type="compositionally biased region" description="Low complexity" evidence="1">
    <location>
        <begin position="352"/>
        <end position="368"/>
    </location>
</feature>
<feature type="region of interest" description="Disordered" evidence="1">
    <location>
        <begin position="75"/>
        <end position="100"/>
    </location>
</feature>